<organism evidence="3 4">
    <name type="scientific">Undibacterium arcticum</name>
    <dbReference type="NCBI Taxonomy" id="1762892"/>
    <lineage>
        <taxon>Bacteria</taxon>
        <taxon>Pseudomonadati</taxon>
        <taxon>Pseudomonadota</taxon>
        <taxon>Betaproteobacteria</taxon>
        <taxon>Burkholderiales</taxon>
        <taxon>Oxalobacteraceae</taxon>
        <taxon>Undibacterium</taxon>
    </lineage>
</organism>
<feature type="compositionally biased region" description="Low complexity" evidence="1">
    <location>
        <begin position="161"/>
        <end position="176"/>
    </location>
</feature>
<dbReference type="EMBL" id="JBHRTP010000038">
    <property type="protein sequence ID" value="MFC3108815.1"/>
    <property type="molecule type" value="Genomic_DNA"/>
</dbReference>
<feature type="region of interest" description="Disordered" evidence="1">
    <location>
        <begin position="154"/>
        <end position="182"/>
    </location>
</feature>
<comment type="caution">
    <text evidence="3">The sequence shown here is derived from an EMBL/GenBank/DDBJ whole genome shotgun (WGS) entry which is preliminary data.</text>
</comment>
<keyword evidence="4" id="KW-1185">Reference proteome</keyword>
<keyword evidence="2" id="KW-1133">Transmembrane helix</keyword>
<sequence>MTKNSPDLRTLGAPAYGNPSKRRSSIATGILLSLLMHGIALWFVMHRDPMIIKPAQRAAAGGTMVYLSPLAANPTERRPKPTAPARKTPPKPPTTAPRPKKIPPPKQAKTPENPAAIALPAAQNAIAEPAPAPAPATKPDASAPDDMFAYVQAARKRRAAAEPTPSTETENTPPAEDANQRANRIARENVTFSQKHGPGAERDDSGGLFQLRNVGLNHAEFLFRGWNTNFRRNWSQMVAVDQGGELDIETAVVKKMIEIIRSKKSDDFIWDSHRLGKEVTLSARPEHSRELQQFLLREFFPDYAPLARR</sequence>
<evidence type="ECO:0000313" key="4">
    <source>
        <dbReference type="Proteomes" id="UP001595530"/>
    </source>
</evidence>
<dbReference type="Proteomes" id="UP001595530">
    <property type="component" value="Unassembled WGS sequence"/>
</dbReference>
<proteinExistence type="predicted"/>
<accession>A0ABV7F1M7</accession>
<evidence type="ECO:0000256" key="1">
    <source>
        <dbReference type="SAM" id="MobiDB-lite"/>
    </source>
</evidence>
<name>A0ABV7F1M7_9BURK</name>
<keyword evidence="2" id="KW-0472">Membrane</keyword>
<evidence type="ECO:0000313" key="3">
    <source>
        <dbReference type="EMBL" id="MFC3108815.1"/>
    </source>
</evidence>
<keyword evidence="2" id="KW-0812">Transmembrane</keyword>
<dbReference type="RefSeq" id="WP_390324739.1">
    <property type="nucleotide sequence ID" value="NZ_JBHRTP010000038.1"/>
</dbReference>
<protein>
    <submittedName>
        <fullName evidence="3">Uncharacterized protein</fullName>
    </submittedName>
</protein>
<gene>
    <name evidence="3" type="ORF">ACFOFO_12725</name>
</gene>
<feature type="transmembrane region" description="Helical" evidence="2">
    <location>
        <begin position="26"/>
        <end position="44"/>
    </location>
</feature>
<feature type="region of interest" description="Disordered" evidence="1">
    <location>
        <begin position="1"/>
        <end position="22"/>
    </location>
</feature>
<feature type="region of interest" description="Disordered" evidence="1">
    <location>
        <begin position="71"/>
        <end position="112"/>
    </location>
</feature>
<evidence type="ECO:0000256" key="2">
    <source>
        <dbReference type="SAM" id="Phobius"/>
    </source>
</evidence>
<reference evidence="4" key="1">
    <citation type="journal article" date="2019" name="Int. J. Syst. Evol. Microbiol.">
        <title>The Global Catalogue of Microorganisms (GCM) 10K type strain sequencing project: providing services to taxonomists for standard genome sequencing and annotation.</title>
        <authorList>
            <consortium name="The Broad Institute Genomics Platform"/>
            <consortium name="The Broad Institute Genome Sequencing Center for Infectious Disease"/>
            <person name="Wu L."/>
            <person name="Ma J."/>
        </authorList>
    </citation>
    <scope>NUCLEOTIDE SEQUENCE [LARGE SCALE GENOMIC DNA]</scope>
    <source>
        <strain evidence="4">KCTC 42986</strain>
    </source>
</reference>